<evidence type="ECO:0000313" key="11">
    <source>
        <dbReference type="Proteomes" id="UP000825009"/>
    </source>
</evidence>
<feature type="domain" description="Thiol:disulfide interchange protein DsbD N-terminal" evidence="9">
    <location>
        <begin position="58"/>
        <end position="153"/>
    </location>
</feature>
<gene>
    <name evidence="10" type="ORF">KYE46_07195</name>
</gene>
<dbReference type="EMBL" id="CP079194">
    <property type="protein sequence ID" value="QXT40997.1"/>
    <property type="molecule type" value="Genomic_DNA"/>
</dbReference>
<keyword evidence="11" id="KW-1185">Reference proteome</keyword>
<dbReference type="GO" id="GO:0045454">
    <property type="term" value="P:cell redox homeostasis"/>
    <property type="evidence" value="ECO:0007669"/>
    <property type="project" value="TreeGrafter"/>
</dbReference>
<evidence type="ECO:0000259" key="8">
    <source>
        <dbReference type="Pfam" id="PF02683"/>
    </source>
</evidence>
<dbReference type="Pfam" id="PF02683">
    <property type="entry name" value="DsbD_TM"/>
    <property type="match status" value="1"/>
</dbReference>
<organism evidence="10 11">
    <name type="scientific">Gymnodinialimonas ceratoperidinii</name>
    <dbReference type="NCBI Taxonomy" id="2856823"/>
    <lineage>
        <taxon>Bacteria</taxon>
        <taxon>Pseudomonadati</taxon>
        <taxon>Pseudomonadota</taxon>
        <taxon>Alphaproteobacteria</taxon>
        <taxon>Rhodobacterales</taxon>
        <taxon>Paracoccaceae</taxon>
        <taxon>Gymnodinialimonas</taxon>
    </lineage>
</organism>
<evidence type="ECO:0000256" key="3">
    <source>
        <dbReference type="ARBA" id="ARBA00022748"/>
    </source>
</evidence>
<dbReference type="CDD" id="cd02953">
    <property type="entry name" value="DsbDgamma"/>
    <property type="match status" value="1"/>
</dbReference>
<evidence type="ECO:0000259" key="9">
    <source>
        <dbReference type="Pfam" id="PF11412"/>
    </source>
</evidence>
<dbReference type="PANTHER" id="PTHR32234">
    <property type="entry name" value="THIOL:DISULFIDE INTERCHANGE PROTEIN DSBD"/>
    <property type="match status" value="1"/>
</dbReference>
<dbReference type="InterPro" id="IPR017937">
    <property type="entry name" value="Thioredoxin_CS"/>
</dbReference>
<feature type="signal peptide" evidence="7">
    <location>
        <begin position="1"/>
        <end position="28"/>
    </location>
</feature>
<dbReference type="InterPro" id="IPR003834">
    <property type="entry name" value="Cyt_c_assmbl_TM_dom"/>
</dbReference>
<keyword evidence="2 6" id="KW-0812">Transmembrane</keyword>
<dbReference type="Pfam" id="PF13899">
    <property type="entry name" value="Thioredoxin_7"/>
    <property type="match status" value="1"/>
</dbReference>
<dbReference type="Proteomes" id="UP000825009">
    <property type="component" value="Chromosome"/>
</dbReference>
<dbReference type="GO" id="GO:0017004">
    <property type="term" value="P:cytochrome complex assembly"/>
    <property type="evidence" value="ECO:0007669"/>
    <property type="project" value="UniProtKB-KW"/>
</dbReference>
<dbReference type="Pfam" id="PF11412">
    <property type="entry name" value="DsbD_N"/>
    <property type="match status" value="1"/>
</dbReference>
<accession>A0A8F6U093</accession>
<feature type="transmembrane region" description="Helical" evidence="6">
    <location>
        <begin position="347"/>
        <end position="368"/>
    </location>
</feature>
<dbReference type="RefSeq" id="WP_219004507.1">
    <property type="nucleotide sequence ID" value="NZ_CP079194.1"/>
</dbReference>
<keyword evidence="7" id="KW-0732">Signal</keyword>
<keyword evidence="5 6" id="KW-0472">Membrane</keyword>
<feature type="transmembrane region" description="Helical" evidence="6">
    <location>
        <begin position="302"/>
        <end position="327"/>
    </location>
</feature>
<keyword evidence="4 6" id="KW-1133">Transmembrane helix</keyword>
<protein>
    <submittedName>
        <fullName evidence="10">Thioredoxin family protein</fullName>
    </submittedName>
</protein>
<evidence type="ECO:0000256" key="4">
    <source>
        <dbReference type="ARBA" id="ARBA00022989"/>
    </source>
</evidence>
<keyword evidence="3" id="KW-0201">Cytochrome c-type biogenesis</keyword>
<feature type="transmembrane region" description="Helical" evidence="6">
    <location>
        <begin position="465"/>
        <end position="487"/>
    </location>
</feature>
<comment type="subcellular location">
    <subcellularLocation>
        <location evidence="1">Membrane</location>
        <topology evidence="1">Multi-pass membrane protein</topology>
    </subcellularLocation>
</comment>
<dbReference type="KEGG" id="gce:KYE46_07195"/>
<evidence type="ECO:0000313" key="10">
    <source>
        <dbReference type="EMBL" id="QXT40997.1"/>
    </source>
</evidence>
<dbReference type="GO" id="GO:0015035">
    <property type="term" value="F:protein-disulfide reductase activity"/>
    <property type="evidence" value="ECO:0007669"/>
    <property type="project" value="TreeGrafter"/>
</dbReference>
<dbReference type="InterPro" id="IPR028250">
    <property type="entry name" value="DsbDN"/>
</dbReference>
<feature type="transmembrane region" description="Helical" evidence="6">
    <location>
        <begin position="388"/>
        <end position="411"/>
    </location>
</feature>
<feature type="transmembrane region" description="Helical" evidence="6">
    <location>
        <begin position="526"/>
        <end position="547"/>
    </location>
</feature>
<reference evidence="10 11" key="1">
    <citation type="submission" date="2021-07" db="EMBL/GenBank/DDBJ databases">
        <title>A novel Jannaschia species isolated from marine dinoflagellate Ceratoperidinium margalefii.</title>
        <authorList>
            <person name="Jiang Y."/>
            <person name="Li Z."/>
        </authorList>
    </citation>
    <scope>NUCLEOTIDE SEQUENCE [LARGE SCALE GENOMIC DNA]</scope>
    <source>
        <strain evidence="10 11">J12C1-MA-4</strain>
    </source>
</reference>
<feature type="transmembrane region" description="Helical" evidence="6">
    <location>
        <begin position="499"/>
        <end position="520"/>
    </location>
</feature>
<feature type="chain" id="PRO_5034643341" evidence="7">
    <location>
        <begin position="29"/>
        <end position="707"/>
    </location>
</feature>
<dbReference type="AlphaFoldDB" id="A0A8F6U093"/>
<evidence type="ECO:0000256" key="6">
    <source>
        <dbReference type="SAM" id="Phobius"/>
    </source>
</evidence>
<feature type="transmembrane region" description="Helical" evidence="6">
    <location>
        <begin position="432"/>
        <end position="459"/>
    </location>
</feature>
<name>A0A8F6U093_9RHOB</name>
<evidence type="ECO:0000256" key="5">
    <source>
        <dbReference type="ARBA" id="ARBA00023136"/>
    </source>
</evidence>
<proteinExistence type="predicted"/>
<dbReference type="InterPro" id="IPR035671">
    <property type="entry name" value="DsbD_gamma"/>
</dbReference>
<dbReference type="PROSITE" id="PS00194">
    <property type="entry name" value="THIOREDOXIN_1"/>
    <property type="match status" value="1"/>
</dbReference>
<sequence length="707" mass="74226">MIVTARAFLTTLGLSTMVIFGSSFGALSATSGVETNPAVDVTLITAENWIAPGASSISGGLDLSLAEGWKTYWRSPGEVGLPPEVDFAGSDNVADVEMLWPAPDRFTAFGIQNFGYSGDVVLPLRIRLETPGEATTLVANVSLLVCSDVCVPLDFDLNIDLPANDVGGADAIDLASADQIARFVAQVPIEGPSQFVSEIDAFVDGSGETLTVTVQGADVFEDPDLFPEMAGYTAFGVPDIRLGDGGSLIWAQFPILTLDPEARDVTITLTDGDRAATLAATLLDAPIPAPFDLRVEQTSYAALAWIGLFAILGGLILNVMPCVLPVLSIKLASVVAGKSKTIGEIRASFVASAVGVMAFMWFLAAVTFGLQQIGFTVGWGLQFQNPGFLALMVVILAVFAANMLGLFEISFPSRLQTRMAARGSRGDYAGDFATGAFAAVLATPCSAPFLGTAIAFALTGRAIDIAVVFTGLGLGLALPYFIVAAYPRLAQMMPKPGRWMVLVKVVLGALLLVTAAWLIWVLSGVAGSTATLVTVGLTLALIATITVKRIPDLPKWAAILVLAIAPIVAASQFADRNPADLAAIETEWAVFDRAAIARHVSQGDVVFVDVTADWCLTCQANKLLVLDRDPVASELAADSVMTMRADWTRPSDDISRYLASFGRYGIPFNAVYGPGAPDGIVLSELLSAEAVFQALSDAASRDVATGN</sequence>
<feature type="transmembrane region" description="Helical" evidence="6">
    <location>
        <begin position="556"/>
        <end position="574"/>
    </location>
</feature>
<dbReference type="PANTHER" id="PTHR32234:SF3">
    <property type="entry name" value="SUPPRESSION OF COPPER SENSITIVITY PROTEIN"/>
    <property type="match status" value="1"/>
</dbReference>
<dbReference type="GO" id="GO:0016020">
    <property type="term" value="C:membrane"/>
    <property type="evidence" value="ECO:0007669"/>
    <property type="project" value="UniProtKB-SubCell"/>
</dbReference>
<evidence type="ECO:0000256" key="1">
    <source>
        <dbReference type="ARBA" id="ARBA00004141"/>
    </source>
</evidence>
<evidence type="ECO:0000256" key="7">
    <source>
        <dbReference type="SAM" id="SignalP"/>
    </source>
</evidence>
<evidence type="ECO:0000256" key="2">
    <source>
        <dbReference type="ARBA" id="ARBA00022692"/>
    </source>
</evidence>
<feature type="domain" description="Cytochrome C biogenesis protein transmembrane" evidence="8">
    <location>
        <begin position="307"/>
        <end position="519"/>
    </location>
</feature>